<reference evidence="1 2" key="1">
    <citation type="journal article" date="2019" name="Commun. Biol.">
        <title>The bagworm genome reveals a unique fibroin gene that provides high tensile strength.</title>
        <authorList>
            <person name="Kono N."/>
            <person name="Nakamura H."/>
            <person name="Ohtoshi R."/>
            <person name="Tomita M."/>
            <person name="Numata K."/>
            <person name="Arakawa K."/>
        </authorList>
    </citation>
    <scope>NUCLEOTIDE SEQUENCE [LARGE SCALE GENOMIC DNA]</scope>
</reference>
<gene>
    <name evidence="1" type="ORF">EVAR_26060_1</name>
</gene>
<dbReference type="AlphaFoldDB" id="A0A4C1VS12"/>
<evidence type="ECO:0000313" key="1">
    <source>
        <dbReference type="EMBL" id="GBP40979.1"/>
    </source>
</evidence>
<keyword evidence="2" id="KW-1185">Reference proteome</keyword>
<organism evidence="1 2">
    <name type="scientific">Eumeta variegata</name>
    <name type="common">Bagworm moth</name>
    <name type="synonym">Eumeta japonica</name>
    <dbReference type="NCBI Taxonomy" id="151549"/>
    <lineage>
        <taxon>Eukaryota</taxon>
        <taxon>Metazoa</taxon>
        <taxon>Ecdysozoa</taxon>
        <taxon>Arthropoda</taxon>
        <taxon>Hexapoda</taxon>
        <taxon>Insecta</taxon>
        <taxon>Pterygota</taxon>
        <taxon>Neoptera</taxon>
        <taxon>Endopterygota</taxon>
        <taxon>Lepidoptera</taxon>
        <taxon>Glossata</taxon>
        <taxon>Ditrysia</taxon>
        <taxon>Tineoidea</taxon>
        <taxon>Psychidae</taxon>
        <taxon>Oiketicinae</taxon>
        <taxon>Eumeta</taxon>
    </lineage>
</organism>
<name>A0A4C1VS12_EUMVA</name>
<protein>
    <submittedName>
        <fullName evidence="1">Uncharacterized protein</fullName>
    </submittedName>
</protein>
<dbReference type="Proteomes" id="UP000299102">
    <property type="component" value="Unassembled WGS sequence"/>
</dbReference>
<evidence type="ECO:0000313" key="2">
    <source>
        <dbReference type="Proteomes" id="UP000299102"/>
    </source>
</evidence>
<dbReference type="EMBL" id="BGZK01000390">
    <property type="protein sequence ID" value="GBP40979.1"/>
    <property type="molecule type" value="Genomic_DNA"/>
</dbReference>
<accession>A0A4C1VS12</accession>
<comment type="caution">
    <text evidence="1">The sequence shown here is derived from an EMBL/GenBank/DDBJ whole genome shotgun (WGS) entry which is preliminary data.</text>
</comment>
<proteinExistence type="predicted"/>
<sequence length="93" mass="10709">MRPDLSYRWSRLYRRPKPGRGAHGISLSYGILTTPGDFVVEVLLDLLDKCFLRNSPKDEPNFTLFLKGVNVKSITLSYEEILQISEVCDCFRL</sequence>